<feature type="chain" id="PRO_5012045203" description="Mid2 domain-containing protein" evidence="3">
    <location>
        <begin position="16"/>
        <end position="308"/>
    </location>
</feature>
<feature type="compositionally biased region" description="Polar residues" evidence="1">
    <location>
        <begin position="252"/>
        <end position="264"/>
    </location>
</feature>
<feature type="compositionally biased region" description="Low complexity" evidence="1">
    <location>
        <begin position="129"/>
        <end position="160"/>
    </location>
</feature>
<evidence type="ECO:0000313" key="5">
    <source>
        <dbReference type="Proteomes" id="UP000002669"/>
    </source>
</evidence>
<feature type="compositionally biased region" description="Basic and acidic residues" evidence="1">
    <location>
        <begin position="225"/>
        <end position="239"/>
    </location>
</feature>
<dbReference type="VEuPathDB" id="FungiDB:MGYG_00249"/>
<sequence>MRILASLALFSAVLAADIEAELLYRRVIAMSMTANKSPPPTECTYTPPPRNCEKACGVGNIPCVNETRCYNPEVGEVCCMDGSYCPQDTYCIDTGCCSIQYTLQQCGGHEIRNYDPPREGVSTTKKHTSTSTTTTSTSVISSSTNPTTTTASSTEPTVPSIPNDKDGNGVSKRAGAIAGGVVGGLAVIGVVIVGVVWMVLRSRAKEKNTPGVTGERGLNNSIGFKEQRVHGNGEPRQDASRSVIGYYPPSTLAPTEATSSTPFYNLSGPRRVTELDAQGIHNTNTASSSVLGDMTSRSSVEKVSKDTK</sequence>
<dbReference type="STRING" id="535722.E5QYB5"/>
<feature type="region of interest" description="Disordered" evidence="1">
    <location>
        <begin position="117"/>
        <end position="169"/>
    </location>
</feature>
<dbReference type="HOGENOM" id="CLU_078879_0_0_1"/>
<dbReference type="AlphaFoldDB" id="E5QYB5"/>
<dbReference type="eggNOG" id="ENOG502SR80">
    <property type="taxonomic scope" value="Eukaryota"/>
</dbReference>
<keyword evidence="2" id="KW-1133">Transmembrane helix</keyword>
<evidence type="ECO:0000256" key="1">
    <source>
        <dbReference type="SAM" id="MobiDB-lite"/>
    </source>
</evidence>
<feature type="region of interest" description="Disordered" evidence="1">
    <location>
        <begin position="207"/>
        <end position="266"/>
    </location>
</feature>
<feature type="signal peptide" evidence="3">
    <location>
        <begin position="1"/>
        <end position="15"/>
    </location>
</feature>
<dbReference type="OrthoDB" id="5409186at2759"/>
<accession>E5QYB5</accession>
<dbReference type="Proteomes" id="UP000002669">
    <property type="component" value="Unassembled WGS sequence"/>
</dbReference>
<protein>
    <recommendedName>
        <fullName evidence="6">Mid2 domain-containing protein</fullName>
    </recommendedName>
</protein>
<dbReference type="GeneID" id="10031471"/>
<keyword evidence="2" id="KW-0812">Transmembrane</keyword>
<feature type="compositionally biased region" description="Basic and acidic residues" evidence="1">
    <location>
        <begin position="299"/>
        <end position="308"/>
    </location>
</feature>
<name>E5QYB5_ARTGP</name>
<feature type="compositionally biased region" description="Polar residues" evidence="1">
    <location>
        <begin position="281"/>
        <end position="298"/>
    </location>
</feature>
<feature type="transmembrane region" description="Helical" evidence="2">
    <location>
        <begin position="176"/>
        <end position="200"/>
    </location>
</feature>
<organism evidence="5">
    <name type="scientific">Arthroderma gypseum (strain ATCC MYA-4604 / CBS 118893)</name>
    <name type="common">Microsporum gypseum</name>
    <dbReference type="NCBI Taxonomy" id="535722"/>
    <lineage>
        <taxon>Eukaryota</taxon>
        <taxon>Fungi</taxon>
        <taxon>Dikarya</taxon>
        <taxon>Ascomycota</taxon>
        <taxon>Pezizomycotina</taxon>
        <taxon>Eurotiomycetes</taxon>
        <taxon>Eurotiomycetidae</taxon>
        <taxon>Onygenales</taxon>
        <taxon>Arthrodermataceae</taxon>
        <taxon>Nannizzia</taxon>
    </lineage>
</organism>
<dbReference type="EMBL" id="DS989822">
    <property type="protein sequence ID" value="EFQ97207.1"/>
    <property type="molecule type" value="Genomic_DNA"/>
</dbReference>
<proteinExistence type="predicted"/>
<dbReference type="OMA" id="PPPRNCE"/>
<evidence type="ECO:0008006" key="6">
    <source>
        <dbReference type="Google" id="ProtNLM"/>
    </source>
</evidence>
<dbReference type="RefSeq" id="XP_003176159.1">
    <property type="nucleotide sequence ID" value="XM_003176111.1"/>
</dbReference>
<reference evidence="5" key="1">
    <citation type="journal article" date="2012" name="MBio">
        <title>Comparative genome analysis of Trichophyton rubrum and related dermatophytes reveals candidate genes involved in infection.</title>
        <authorList>
            <person name="Martinez D.A."/>
            <person name="Oliver B.G."/>
            <person name="Graeser Y."/>
            <person name="Goldberg J.M."/>
            <person name="Li W."/>
            <person name="Martinez-Rossi N.M."/>
            <person name="Monod M."/>
            <person name="Shelest E."/>
            <person name="Barton R.C."/>
            <person name="Birch E."/>
            <person name="Brakhage A.A."/>
            <person name="Chen Z."/>
            <person name="Gurr S.J."/>
            <person name="Heiman D."/>
            <person name="Heitman J."/>
            <person name="Kosti I."/>
            <person name="Rossi A."/>
            <person name="Saif S."/>
            <person name="Samalova M."/>
            <person name="Saunders C.W."/>
            <person name="Shea T."/>
            <person name="Summerbell R.C."/>
            <person name="Xu J."/>
            <person name="Young S."/>
            <person name="Zeng Q."/>
            <person name="Birren B.W."/>
            <person name="Cuomo C.A."/>
            <person name="White T.C."/>
        </authorList>
    </citation>
    <scope>NUCLEOTIDE SEQUENCE [LARGE SCALE GENOMIC DNA]</scope>
    <source>
        <strain evidence="5">ATCC MYA-4604 / CBS 118893</strain>
    </source>
</reference>
<keyword evidence="5" id="KW-1185">Reference proteome</keyword>
<evidence type="ECO:0000313" key="4">
    <source>
        <dbReference type="EMBL" id="EFQ97207.1"/>
    </source>
</evidence>
<feature type="region of interest" description="Disordered" evidence="1">
    <location>
        <begin position="281"/>
        <end position="308"/>
    </location>
</feature>
<dbReference type="InParanoid" id="E5QYB5"/>
<evidence type="ECO:0000256" key="2">
    <source>
        <dbReference type="SAM" id="Phobius"/>
    </source>
</evidence>
<evidence type="ECO:0000256" key="3">
    <source>
        <dbReference type="SAM" id="SignalP"/>
    </source>
</evidence>
<gene>
    <name evidence="4" type="ORF">MGYG_00249</name>
</gene>
<keyword evidence="3" id="KW-0732">Signal</keyword>
<keyword evidence="2" id="KW-0472">Membrane</keyword>